<feature type="compositionally biased region" description="Polar residues" evidence="1">
    <location>
        <begin position="836"/>
        <end position="847"/>
    </location>
</feature>
<name>K0S2D4_THAOC</name>
<protein>
    <submittedName>
        <fullName evidence="2">Uncharacterized protein</fullName>
    </submittedName>
</protein>
<evidence type="ECO:0000313" key="2">
    <source>
        <dbReference type="EMBL" id="EJK53072.1"/>
    </source>
</evidence>
<proteinExistence type="predicted"/>
<dbReference type="OrthoDB" id="10588706at2759"/>
<feature type="region of interest" description="Disordered" evidence="1">
    <location>
        <begin position="102"/>
        <end position="127"/>
    </location>
</feature>
<gene>
    <name evidence="2" type="ORF">THAOC_27556</name>
</gene>
<dbReference type="EMBL" id="AGNL01038564">
    <property type="protein sequence ID" value="EJK53072.1"/>
    <property type="molecule type" value="Genomic_DNA"/>
</dbReference>
<feature type="compositionally biased region" description="Polar residues" evidence="1">
    <location>
        <begin position="116"/>
        <end position="127"/>
    </location>
</feature>
<comment type="caution">
    <text evidence="2">The sequence shown here is derived from an EMBL/GenBank/DDBJ whole genome shotgun (WGS) entry which is preliminary data.</text>
</comment>
<evidence type="ECO:0000313" key="3">
    <source>
        <dbReference type="Proteomes" id="UP000266841"/>
    </source>
</evidence>
<feature type="region of interest" description="Disordered" evidence="1">
    <location>
        <begin position="828"/>
        <end position="862"/>
    </location>
</feature>
<feature type="compositionally biased region" description="Basic and acidic residues" evidence="1">
    <location>
        <begin position="766"/>
        <end position="784"/>
    </location>
</feature>
<feature type="region of interest" description="Disordered" evidence="1">
    <location>
        <begin position="762"/>
        <end position="799"/>
    </location>
</feature>
<dbReference type="AlphaFoldDB" id="K0S2D4"/>
<feature type="compositionally biased region" description="Basic and acidic residues" evidence="1">
    <location>
        <begin position="194"/>
        <end position="217"/>
    </location>
</feature>
<feature type="region of interest" description="Disordered" evidence="1">
    <location>
        <begin position="194"/>
        <end position="238"/>
    </location>
</feature>
<dbReference type="OMA" id="WSVCPRD"/>
<feature type="compositionally biased region" description="Low complexity" evidence="1">
    <location>
        <begin position="102"/>
        <end position="115"/>
    </location>
</feature>
<dbReference type="eggNOG" id="ENOG502T6A4">
    <property type="taxonomic scope" value="Eukaryota"/>
</dbReference>
<feature type="compositionally biased region" description="Basic and acidic residues" evidence="1">
    <location>
        <begin position="849"/>
        <end position="862"/>
    </location>
</feature>
<keyword evidence="3" id="KW-1185">Reference proteome</keyword>
<sequence>MSDPFMRDYSRALAEALREKEVNLTTGTGGPSDVDKIRSCYVELCHDDPLVTGGDAYCHLLSKALTPKRKKKEEPSTKDRVALCSRLVDGVLQAVTRAAERTTAASAATTSSSTANGQSHAASPNEQQDAIETMFGLSNVTTAEGYAELAFVIFIRSGFWAPSSPLVSLTLRVFLADNEKSRLAEEATANIVEGMEKIGTGDDEHVDQNKRRDDGHESSSSSEFFHRNESAAAPSPAYGESSSLAEVFASDSDDSDFDYGGSYEFHTPISPKCAGQDEDFGFDPTLLSKPNEKRTWDDATGALHYLLSHASYTKLALSSLSSRKWNGAGISESLADLVFLLLVKDANRDGKTDQCSLLSSRPGAADIPLLWSRVLCVLQDRALDRNRGHDALPCYLQLLSGLILYTDQSIASILHTSGDDPIELVATTKVGLSSFANICSCKEMTDAGSGKMAGTTAWSVCPRDEVRKSLIEAMDLFGQLVEIVNPHNGICADRRKNIVGEGGMSGSPAPWSSIIPMLEYLMNLRARHGFVPLFDGGGNSSYSLSKAHAKEISSDLFRELLSTFVATGPQGGTPEDGPTEAEQAVRMELLRTLLGLSIQSLDLMGRYAVRVPGFAGVVHSSAFMEEHPVDGILWSAMANSKLAAASASAARAEDGKSLAERSLEGFATMCESSRTALERLSALAKDPAGASLDASQRRRYGDSRAALGDLIGFGNCLSNCPSASAVWLDSLANHGGAAERAAVAVGELRSLLAAIPSSFADDEGVASDRRRGHKKDDDGERSDGCEDEASSVMAGKDAAETRRMRRDYAAAVASVRSSVKIVALALGSRREGGGCQSSPARRTSTRLPRQIDTRYDEIEGKS</sequence>
<dbReference type="Proteomes" id="UP000266841">
    <property type="component" value="Unassembled WGS sequence"/>
</dbReference>
<evidence type="ECO:0000256" key="1">
    <source>
        <dbReference type="SAM" id="MobiDB-lite"/>
    </source>
</evidence>
<reference evidence="2 3" key="1">
    <citation type="journal article" date="2012" name="Genome Biol.">
        <title>Genome and low-iron response of an oceanic diatom adapted to chronic iron limitation.</title>
        <authorList>
            <person name="Lommer M."/>
            <person name="Specht M."/>
            <person name="Roy A.S."/>
            <person name="Kraemer L."/>
            <person name="Andreson R."/>
            <person name="Gutowska M.A."/>
            <person name="Wolf J."/>
            <person name="Bergner S.V."/>
            <person name="Schilhabel M.B."/>
            <person name="Klostermeier U.C."/>
            <person name="Beiko R.G."/>
            <person name="Rosenstiel P."/>
            <person name="Hippler M."/>
            <person name="Laroche J."/>
        </authorList>
    </citation>
    <scope>NUCLEOTIDE SEQUENCE [LARGE SCALE GENOMIC DNA]</scope>
    <source>
        <strain evidence="2 3">CCMP1005</strain>
    </source>
</reference>
<accession>K0S2D4</accession>
<organism evidence="2 3">
    <name type="scientific">Thalassiosira oceanica</name>
    <name type="common">Marine diatom</name>
    <dbReference type="NCBI Taxonomy" id="159749"/>
    <lineage>
        <taxon>Eukaryota</taxon>
        <taxon>Sar</taxon>
        <taxon>Stramenopiles</taxon>
        <taxon>Ochrophyta</taxon>
        <taxon>Bacillariophyta</taxon>
        <taxon>Coscinodiscophyceae</taxon>
        <taxon>Thalassiosirophycidae</taxon>
        <taxon>Thalassiosirales</taxon>
        <taxon>Thalassiosiraceae</taxon>
        <taxon>Thalassiosira</taxon>
    </lineage>
</organism>